<dbReference type="AlphaFoldDB" id="A0A5C8UQ92"/>
<dbReference type="Pfam" id="PF07969">
    <property type="entry name" value="Amidohydro_3"/>
    <property type="match status" value="1"/>
</dbReference>
<dbReference type="InterPro" id="IPR032466">
    <property type="entry name" value="Metal_Hydrolase"/>
</dbReference>
<gene>
    <name evidence="2" type="ORF">FVP33_10430</name>
</gene>
<evidence type="ECO:0000313" key="3">
    <source>
        <dbReference type="Proteomes" id="UP000321379"/>
    </source>
</evidence>
<reference evidence="2 3" key="1">
    <citation type="submission" date="2019-08" db="EMBL/GenBank/DDBJ databases">
        <title>Bacterial whole genome sequence for Glaciihabitans sp. CHu50b-6-2.</title>
        <authorList>
            <person name="Jin L."/>
        </authorList>
    </citation>
    <scope>NUCLEOTIDE SEQUENCE [LARGE SCALE GENOMIC DNA]</scope>
    <source>
        <strain evidence="2 3">CHu50b-6-2</strain>
    </source>
</reference>
<organism evidence="2 3">
    <name type="scientific">Lacisediminihabitans profunda</name>
    <dbReference type="NCBI Taxonomy" id="2594790"/>
    <lineage>
        <taxon>Bacteria</taxon>
        <taxon>Bacillati</taxon>
        <taxon>Actinomycetota</taxon>
        <taxon>Actinomycetes</taxon>
        <taxon>Micrococcales</taxon>
        <taxon>Microbacteriaceae</taxon>
        <taxon>Lacisediminihabitans</taxon>
    </lineage>
</organism>
<dbReference type="Gene3D" id="2.30.40.10">
    <property type="entry name" value="Urease, subunit C, domain 1"/>
    <property type="match status" value="1"/>
</dbReference>
<feature type="domain" description="Amidohydrolase 3" evidence="1">
    <location>
        <begin position="70"/>
        <end position="505"/>
    </location>
</feature>
<keyword evidence="2" id="KW-0378">Hydrolase</keyword>
<dbReference type="GO" id="GO:0016810">
    <property type="term" value="F:hydrolase activity, acting on carbon-nitrogen (but not peptide) bonds"/>
    <property type="evidence" value="ECO:0007669"/>
    <property type="project" value="InterPro"/>
</dbReference>
<protein>
    <submittedName>
        <fullName evidence="2">Amidohydrolase family protein</fullName>
    </submittedName>
</protein>
<dbReference type="InterPro" id="IPR011059">
    <property type="entry name" value="Metal-dep_hydrolase_composite"/>
</dbReference>
<dbReference type="PANTHER" id="PTHR22642:SF2">
    <property type="entry name" value="PROTEIN LONG AFTER FAR-RED 3"/>
    <property type="match status" value="1"/>
</dbReference>
<accession>A0A5C8UQ92</accession>
<dbReference type="SUPFAM" id="SSF51338">
    <property type="entry name" value="Composite domain of metallo-dependent hydrolases"/>
    <property type="match status" value="1"/>
</dbReference>
<evidence type="ECO:0000259" key="1">
    <source>
        <dbReference type="Pfam" id="PF07969"/>
    </source>
</evidence>
<dbReference type="EMBL" id="VRMG01000007">
    <property type="protein sequence ID" value="TXN30404.1"/>
    <property type="molecule type" value="Genomic_DNA"/>
</dbReference>
<dbReference type="InterPro" id="IPR013108">
    <property type="entry name" value="Amidohydro_3"/>
</dbReference>
<dbReference type="Gene3D" id="3.10.310.70">
    <property type="match status" value="1"/>
</dbReference>
<keyword evidence="3" id="KW-1185">Reference proteome</keyword>
<evidence type="ECO:0000313" key="2">
    <source>
        <dbReference type="EMBL" id="TXN30404.1"/>
    </source>
</evidence>
<proteinExistence type="predicted"/>
<comment type="caution">
    <text evidence="2">The sequence shown here is derived from an EMBL/GenBank/DDBJ whole genome shotgun (WGS) entry which is preliminary data.</text>
</comment>
<dbReference type="Proteomes" id="UP000321379">
    <property type="component" value="Unassembled WGS sequence"/>
</dbReference>
<dbReference type="PANTHER" id="PTHR22642">
    <property type="entry name" value="IMIDAZOLONEPROPIONASE"/>
    <property type="match status" value="1"/>
</dbReference>
<dbReference type="SUPFAM" id="SSF51556">
    <property type="entry name" value="Metallo-dependent hydrolases"/>
    <property type="match status" value="1"/>
</dbReference>
<name>A0A5C8UQ92_9MICO</name>
<sequence>MRPPSRNRARTRAIVREPSPRTIVTGSIHTLGDAGVVEAIGIAGGTVAQVGTLADVRAASPSGTPIIEAGLVVPAFVDSHIHALWLGRARSRVTLRGSPDIPHALARLRAAAQSLAPGEWLLGDAEIDGAELAEGRLPTIDELDEAALGHPLLLDRRSHDALANRAALAAAGALDRSENATAVGDPTDGRIERDSTGRPTGLLIERAAVAIVERVVPPPGEASLRRWIREAHQALRSVGTTTAADPALSPVEIAAYVAAAADGLSVRSVLFPLGGNGIDPRRLHADAESTGIAACDPRTLRLGAVKLFLDGGGSLGTALRHEPWPSTELAGIQSTETETLIEYLEWSKSTGQPLAVHAVGPRAVELLVQTAAFVSDTWPLGQLHLIHAYLEQDDAVMRRAAGLGIAAAIQPALHRAVRGAVKRRIGRVAADGLGDVRRWLDSGALVGGGSDAPGPDHDPLPYIAELVPLIGAERALRLFTADAARLIGSPTGRLVIGAPADILELELAHIEELASGTAMRLLAGP</sequence>
<dbReference type="Gene3D" id="3.20.20.140">
    <property type="entry name" value="Metal-dependent hydrolases"/>
    <property type="match status" value="1"/>
</dbReference>